<dbReference type="Proteomes" id="UP000650081">
    <property type="component" value="Unassembled WGS sequence"/>
</dbReference>
<evidence type="ECO:0000313" key="5">
    <source>
        <dbReference type="EMBL" id="MBC6993123.1"/>
    </source>
</evidence>
<dbReference type="SUPFAM" id="SSF56601">
    <property type="entry name" value="beta-lactamase/transpeptidase-like"/>
    <property type="match status" value="1"/>
</dbReference>
<evidence type="ECO:0000259" key="4">
    <source>
        <dbReference type="Pfam" id="PF13354"/>
    </source>
</evidence>
<dbReference type="AlphaFoldDB" id="A0A923PKZ2"/>
<dbReference type="InterPro" id="IPR000871">
    <property type="entry name" value="Beta-lactam_class-A"/>
</dbReference>
<dbReference type="PANTHER" id="PTHR35333">
    <property type="entry name" value="BETA-LACTAMASE"/>
    <property type="match status" value="1"/>
</dbReference>
<evidence type="ECO:0000313" key="6">
    <source>
        <dbReference type="Proteomes" id="UP000650081"/>
    </source>
</evidence>
<name>A0A923PKZ2_9BACT</name>
<sequence>MFFLPEFSTAPAEPEVEAPSEPAVLPQLRSLENTDLASRLRERINANPVWRELVRSKKMAIGVVDMANTAAVSYASINGRHMMYAASLPKIAVLAAAHDAIERGELKETATVRQDMRLMIAKSNNAATTRMIDLVGFKNIERTMTSPALKLYDPEFGGGLWVGKRYAAGGNRHPDPMLGISHAATTEQICRFFYLLANDQLLSPESSAKMRSYLVDPELHHKFVNTLDQVAPDAKVYRKSGSWSTFHADVALVQGPARNYVMTALIDDANGEQICRDLAKVLDDLLKHPVAK</sequence>
<feature type="domain" description="Beta-lactamase class A catalytic" evidence="4">
    <location>
        <begin position="73"/>
        <end position="265"/>
    </location>
</feature>
<dbReference type="PANTHER" id="PTHR35333:SF3">
    <property type="entry name" value="BETA-LACTAMASE-TYPE TRANSPEPTIDASE FOLD CONTAINING PROTEIN"/>
    <property type="match status" value="1"/>
</dbReference>
<proteinExistence type="inferred from homology"/>
<dbReference type="GO" id="GO:0030655">
    <property type="term" value="P:beta-lactam antibiotic catabolic process"/>
    <property type="evidence" value="ECO:0007669"/>
    <property type="project" value="InterPro"/>
</dbReference>
<dbReference type="EC" id="3.5.2.6" evidence="3"/>
<comment type="caution">
    <text evidence="5">The sequence shown here is derived from an EMBL/GenBank/DDBJ whole genome shotgun (WGS) entry which is preliminary data.</text>
</comment>
<comment type="similarity">
    <text evidence="2">Belongs to the class-A beta-lactamase family.</text>
</comment>
<dbReference type="GO" id="GO:0008800">
    <property type="term" value="F:beta-lactamase activity"/>
    <property type="evidence" value="ECO:0007669"/>
    <property type="project" value="UniProtKB-EC"/>
</dbReference>
<evidence type="ECO:0000256" key="2">
    <source>
        <dbReference type="ARBA" id="ARBA00009009"/>
    </source>
</evidence>
<reference evidence="5" key="1">
    <citation type="submission" date="2020-08" db="EMBL/GenBank/DDBJ databases">
        <title>Lewinella bacteria from marine environments.</title>
        <authorList>
            <person name="Zhong Y."/>
        </authorList>
    </citation>
    <scope>NUCLEOTIDE SEQUENCE</scope>
    <source>
        <strain evidence="5">KCTC 42187</strain>
    </source>
</reference>
<protein>
    <recommendedName>
        <fullName evidence="3">beta-lactamase</fullName>
        <ecNumber evidence="3">3.5.2.6</ecNumber>
    </recommendedName>
</protein>
<dbReference type="GO" id="GO:0046677">
    <property type="term" value="P:response to antibiotic"/>
    <property type="evidence" value="ECO:0007669"/>
    <property type="project" value="InterPro"/>
</dbReference>
<keyword evidence="6" id="KW-1185">Reference proteome</keyword>
<comment type="catalytic activity">
    <reaction evidence="1">
        <text>a beta-lactam + H2O = a substituted beta-amino acid</text>
        <dbReference type="Rhea" id="RHEA:20401"/>
        <dbReference type="ChEBI" id="CHEBI:15377"/>
        <dbReference type="ChEBI" id="CHEBI:35627"/>
        <dbReference type="ChEBI" id="CHEBI:140347"/>
        <dbReference type="EC" id="3.5.2.6"/>
    </reaction>
</comment>
<gene>
    <name evidence="5" type="ORF">H9S92_03025</name>
</gene>
<dbReference type="InterPro" id="IPR045155">
    <property type="entry name" value="Beta-lactam_cat"/>
</dbReference>
<evidence type="ECO:0000256" key="3">
    <source>
        <dbReference type="ARBA" id="ARBA00012865"/>
    </source>
</evidence>
<evidence type="ECO:0000256" key="1">
    <source>
        <dbReference type="ARBA" id="ARBA00001526"/>
    </source>
</evidence>
<accession>A0A923PKZ2</accession>
<keyword evidence="5" id="KW-0378">Hydrolase</keyword>
<organism evidence="5 6">
    <name type="scientific">Neolewinella lacunae</name>
    <dbReference type="NCBI Taxonomy" id="1517758"/>
    <lineage>
        <taxon>Bacteria</taxon>
        <taxon>Pseudomonadati</taxon>
        <taxon>Bacteroidota</taxon>
        <taxon>Saprospiria</taxon>
        <taxon>Saprospirales</taxon>
        <taxon>Lewinellaceae</taxon>
        <taxon>Neolewinella</taxon>
    </lineage>
</organism>
<dbReference type="Gene3D" id="3.40.710.10">
    <property type="entry name" value="DD-peptidase/beta-lactamase superfamily"/>
    <property type="match status" value="1"/>
</dbReference>
<dbReference type="EMBL" id="JACSIT010000051">
    <property type="protein sequence ID" value="MBC6993123.1"/>
    <property type="molecule type" value="Genomic_DNA"/>
</dbReference>
<dbReference type="InterPro" id="IPR012338">
    <property type="entry name" value="Beta-lactam/transpept-like"/>
</dbReference>
<dbReference type="Pfam" id="PF13354">
    <property type="entry name" value="Beta-lactamase2"/>
    <property type="match status" value="1"/>
</dbReference>